<dbReference type="EMBL" id="JADMLG010000004">
    <property type="protein sequence ID" value="MBH0776996.1"/>
    <property type="molecule type" value="Genomic_DNA"/>
</dbReference>
<gene>
    <name evidence="1" type="ORF">IT779_11940</name>
</gene>
<organism evidence="1 2">
    <name type="scientific">Nocardia bovistercoris</name>
    <dbReference type="NCBI Taxonomy" id="2785916"/>
    <lineage>
        <taxon>Bacteria</taxon>
        <taxon>Bacillati</taxon>
        <taxon>Actinomycetota</taxon>
        <taxon>Actinomycetes</taxon>
        <taxon>Mycobacteriales</taxon>
        <taxon>Nocardiaceae</taxon>
        <taxon>Nocardia</taxon>
    </lineage>
</organism>
<dbReference type="Proteomes" id="UP000655751">
    <property type="component" value="Unassembled WGS sequence"/>
</dbReference>
<dbReference type="AlphaFoldDB" id="A0A931I9S8"/>
<dbReference type="RefSeq" id="WP_196149336.1">
    <property type="nucleotide sequence ID" value="NZ_JADMLG010000004.1"/>
</dbReference>
<accession>A0A931I9S8</accession>
<proteinExistence type="predicted"/>
<keyword evidence="2" id="KW-1185">Reference proteome</keyword>
<evidence type="ECO:0000313" key="2">
    <source>
        <dbReference type="Proteomes" id="UP000655751"/>
    </source>
</evidence>
<evidence type="ECO:0000313" key="1">
    <source>
        <dbReference type="EMBL" id="MBH0776996.1"/>
    </source>
</evidence>
<sequence length="202" mass="22364">MSGREIIESVEFAGSQMVPRYTETEGGQLVTPEFLALIQNVLSGRLQEMPESEALDPEVKALAEELSVIHLPAWQRGAGTTADPTVTGIKQAARVAEYLVRRGVRVHPELEEIRWTPTPGGQPGAFDTGLHIHRDENGHWPVPDPDSFYDVDDIDVTQVEDGTWCAVHPRGLAFEAPTKSEAYAGMLAQLRVRIEQARSRRD</sequence>
<reference evidence="1" key="1">
    <citation type="submission" date="2020-11" db="EMBL/GenBank/DDBJ databases">
        <title>Nocardia NEAU-351.nov., a novel actinomycete isolated from the cow dung.</title>
        <authorList>
            <person name="Zhang X."/>
        </authorList>
    </citation>
    <scope>NUCLEOTIDE SEQUENCE</scope>
    <source>
        <strain evidence="1">NEAU-351</strain>
    </source>
</reference>
<protein>
    <submittedName>
        <fullName evidence="1">Uncharacterized protein</fullName>
    </submittedName>
</protein>
<name>A0A931I9S8_9NOCA</name>
<comment type="caution">
    <text evidence="1">The sequence shown here is derived from an EMBL/GenBank/DDBJ whole genome shotgun (WGS) entry which is preliminary data.</text>
</comment>